<dbReference type="InterPro" id="IPR025667">
    <property type="entry name" value="SprB_repeat"/>
</dbReference>
<sequence>MKSVRSFFTSAFFITLFFLSLHSIGQVTTVGKEFWVGFMENHPQGQSYDMAIIVISANEATTGTIDLSGIQPGRVENFTLAAGQNYTLRLPSTQTDFLHRTSGVIENKGIFIQSEGNISIYAFNERARSADGTVVLPLQSLGKDYWITSHFEVLPNIQDYNQNYHNLNADNESLMLVVGVEDNTLVQITPSVQTVDNKSAGVPFTITLNAGQSYQLKARGDLTGSRVSVIGAEASECKNIAVFGGNKWTGIGECGFANDHLFQQMYPTNTWGSEFIHIPLAIRTSGELVKVLAAENGTQVTIDGVPMDVLNAGQYKTYDFNSNGLKEIKSSKPTSVTVFAKSQECNNMNLGNYNQGDPFMILYSPNEQMLQNVTFQAMNVVAIDNNFVSILVKTASKDNTVLDGNNIGNQFKVVPVNPTYAYAIINISGGSHVLSNTDGFIGYVYGFGYLESYGYSVGASLNNLNFETKSEYEFDVSGSQVACLNQEGTWSIIPENEDFQFFMWDFGDGSAVKEGKDITHTYTELGKHTIKVIAAISEESCDSQEDITFEIEVFESEFKIEGINKVCPMVEEHWYQAEEIINVNSIEWTVEGGEIIEYEPYRVLVRWGEANEEAKLIGAAIGQNGCVGLPVEFLVRINLVIEPELPVGPDQICFDPDIGHAYQVDIPVANRAYEWFVEGGEVIGSNEEYVVQVSWDQPGITGKVWYREYSENDALCEGFSEVLEVEVYEAIQLTLLEKTDVKCNGGDSGEIILMATGGNGMLSLEWSHDKNILSPQAGNLIAGVYVIKAKDGLGCEAQLEVKINEPLLLEAALIRKEMTSCFGREDGQATVLLSGGSPPYKSANGNILVNDDMLTLTDLPMGMQSIAFLDALGCEVSISFEIEAPLPLDAEVRVLKPACPGEADGELMVLPTGGKAPYLYTWDYLQMEGDELIGVPGGEYTATIVDASGCLSFGTGMINEEAPKVRMPTGFRPGDGGVNSLYESVSNCLIDYQLVVYNRWGELIYNGSKGWDGTVNGVEVLPDVYTYVIKYHYFMDGQTWVKELRGIFTLLR</sequence>
<dbReference type="OrthoDB" id="7794186at2"/>
<reference evidence="2 3" key="1">
    <citation type="submission" date="2014-04" db="EMBL/GenBank/DDBJ databases">
        <title>Characterization and application of a salt tolerant electro-active bacterium.</title>
        <authorList>
            <person name="Yang L."/>
            <person name="Wei S."/>
            <person name="Tay Q.X.M."/>
        </authorList>
    </citation>
    <scope>NUCLEOTIDE SEQUENCE [LARGE SCALE GENOMIC DNA]</scope>
    <source>
        <strain evidence="2 3">LY1</strain>
    </source>
</reference>
<dbReference type="RefSeq" id="WP_051719779.1">
    <property type="nucleotide sequence ID" value="NZ_JMIH01000013.1"/>
</dbReference>
<evidence type="ECO:0000259" key="1">
    <source>
        <dbReference type="PROSITE" id="PS50093"/>
    </source>
</evidence>
<dbReference type="Proteomes" id="UP000027821">
    <property type="component" value="Unassembled WGS sequence"/>
</dbReference>
<dbReference type="PANTHER" id="PTHR46534">
    <property type="entry name" value="IGGFC_BINDING DOMAIN-CONTAINING PROTEIN"/>
    <property type="match status" value="1"/>
</dbReference>
<dbReference type="Pfam" id="PF18911">
    <property type="entry name" value="PKD_4"/>
    <property type="match status" value="1"/>
</dbReference>
<dbReference type="STRING" id="1048983.EL17_01685"/>
<evidence type="ECO:0000313" key="3">
    <source>
        <dbReference type="Proteomes" id="UP000027821"/>
    </source>
</evidence>
<dbReference type="InterPro" id="IPR035234">
    <property type="entry name" value="IgGFc-bd_N"/>
</dbReference>
<dbReference type="InterPro" id="IPR000601">
    <property type="entry name" value="PKD_dom"/>
</dbReference>
<dbReference type="Pfam" id="PF13573">
    <property type="entry name" value="SprB"/>
    <property type="match status" value="2"/>
</dbReference>
<dbReference type="PANTHER" id="PTHR46534:SF1">
    <property type="entry name" value="IGGFC-BINDING PROTEIN N-TERMINAL DOMAIN-CONTAINING PROTEIN"/>
    <property type="match status" value="1"/>
</dbReference>
<dbReference type="SUPFAM" id="SSF49299">
    <property type="entry name" value="PKD domain"/>
    <property type="match status" value="1"/>
</dbReference>
<accession>A0A074LN01</accession>
<organism evidence="2 3">
    <name type="scientific">Anditalea andensis</name>
    <dbReference type="NCBI Taxonomy" id="1048983"/>
    <lineage>
        <taxon>Bacteria</taxon>
        <taxon>Pseudomonadati</taxon>
        <taxon>Bacteroidota</taxon>
        <taxon>Cytophagia</taxon>
        <taxon>Cytophagales</taxon>
        <taxon>Cytophagaceae</taxon>
        <taxon>Anditalea</taxon>
    </lineage>
</organism>
<dbReference type="eggNOG" id="COG3291">
    <property type="taxonomic scope" value="Bacteria"/>
</dbReference>
<comment type="caution">
    <text evidence="2">The sequence shown here is derived from an EMBL/GenBank/DDBJ whole genome shotgun (WGS) entry which is preliminary data.</text>
</comment>
<dbReference type="InterPro" id="IPR035986">
    <property type="entry name" value="PKD_dom_sf"/>
</dbReference>
<dbReference type="PROSITE" id="PS50093">
    <property type="entry name" value="PKD"/>
    <property type="match status" value="1"/>
</dbReference>
<dbReference type="CDD" id="cd00146">
    <property type="entry name" value="PKD"/>
    <property type="match status" value="1"/>
</dbReference>
<keyword evidence="3" id="KW-1185">Reference proteome</keyword>
<gene>
    <name evidence="2" type="ORF">EL17_01685</name>
</gene>
<name>A0A074LN01_9BACT</name>
<dbReference type="eggNOG" id="COG3209">
    <property type="taxonomic scope" value="Bacteria"/>
</dbReference>
<dbReference type="AlphaFoldDB" id="A0A074LN01"/>
<feature type="domain" description="PKD" evidence="1">
    <location>
        <begin position="502"/>
        <end position="535"/>
    </location>
</feature>
<dbReference type="InterPro" id="IPR013783">
    <property type="entry name" value="Ig-like_fold"/>
</dbReference>
<dbReference type="Gene3D" id="2.60.40.10">
    <property type="entry name" value="Immunoglobulins"/>
    <property type="match status" value="1"/>
</dbReference>
<protein>
    <recommendedName>
        <fullName evidence="1">PKD domain-containing protein</fullName>
    </recommendedName>
</protein>
<proteinExistence type="predicted"/>
<dbReference type="Pfam" id="PF17517">
    <property type="entry name" value="IgGFc_binding"/>
    <property type="match status" value="1"/>
</dbReference>
<dbReference type="EMBL" id="JMIH01000013">
    <property type="protein sequence ID" value="KEO75277.1"/>
    <property type="molecule type" value="Genomic_DNA"/>
</dbReference>
<evidence type="ECO:0000313" key="2">
    <source>
        <dbReference type="EMBL" id="KEO75277.1"/>
    </source>
</evidence>